<dbReference type="Proteomes" id="UP000323824">
    <property type="component" value="Chromosome"/>
</dbReference>
<dbReference type="Pfam" id="PF04389">
    <property type="entry name" value="Peptidase_M28"/>
    <property type="match status" value="1"/>
</dbReference>
<reference evidence="2 3" key="1">
    <citation type="submission" date="2019-02" db="EMBL/GenBank/DDBJ databases">
        <authorList>
            <person name="Fomenkov A."/>
            <person name="Dubinina G."/>
            <person name="Grabovich M."/>
            <person name="Vincze T."/>
            <person name="Roberts R.J."/>
        </authorList>
    </citation>
    <scope>NUCLEOTIDE SEQUENCE [LARGE SCALE GENOMIC DNA]</scope>
    <source>
        <strain evidence="2 3">P</strain>
    </source>
</reference>
<feature type="domain" description="Peptidase M28" evidence="1">
    <location>
        <begin position="61"/>
        <end position="258"/>
    </location>
</feature>
<dbReference type="OrthoDB" id="9762302at2"/>
<organism evidence="2 3">
    <name type="scientific">Thiospirochaeta perfilievii</name>
    <dbReference type="NCBI Taxonomy" id="252967"/>
    <lineage>
        <taxon>Bacteria</taxon>
        <taxon>Pseudomonadati</taxon>
        <taxon>Spirochaetota</taxon>
        <taxon>Spirochaetia</taxon>
        <taxon>Spirochaetales</taxon>
        <taxon>Spirochaetaceae</taxon>
        <taxon>Thiospirochaeta</taxon>
    </lineage>
</organism>
<protein>
    <submittedName>
        <fullName evidence="2">M28 family peptidase</fullName>
    </submittedName>
</protein>
<dbReference type="EMBL" id="CP035807">
    <property type="protein sequence ID" value="QEN05991.1"/>
    <property type="molecule type" value="Genomic_DNA"/>
</dbReference>
<accession>A0A5C1QEH6</accession>
<sequence length="541" mass="62626">MKNSLKEQKIFKEFCELNCNRREIIVSILEREGIPYSIINFEDSIHIVLFPYNLVSKEHSNVLLAHYDRVENTPGANDNSAAVFYLLYHGKRIKNKKHNSIIIFTDKEELVGDSSVTSQGSYKLGRYLRSKSINNLSFYVFDMCGIGTTILLGTAGENLIKSHYKKSYIDSTIRGRINRVKNNAEEILLSVNSGEFFYLNPLFSDDLGLILNEYPAVLISLLPYREAIDYKMNPNKLPKSWLTNHSLDDKIETLDPRSWNILSPLLLILSNITLNEVIKDIDIGDLKFNCYNQEIINNIERGIKIKSLNDYIKNDPLNINLMKNYNIDLLLEFKLYSSELKPEVIEYFKVKCGNKGPDLTYNIYKFVEDRVKSDFKNLPLIIRKRIDDLSTESNFRNRVDFFYNNILKAIENDYFIKSIPLTSRSQIKLLYKKSSTKSTIEIMDSNNKVGSIELLQQEDILILNSGEFDPKSLLKLDPSNLLKGLRLLLIKISKLNNNNCLSINFSRVSWLGCSQLYKLIQLEMDGRENIKIWKRYYGNKG</sequence>
<gene>
    <name evidence="2" type="ORF">EW093_15225</name>
</gene>
<evidence type="ECO:0000313" key="3">
    <source>
        <dbReference type="Proteomes" id="UP000323824"/>
    </source>
</evidence>
<dbReference type="RefSeq" id="WP_149569225.1">
    <property type="nucleotide sequence ID" value="NZ_CP035807.1"/>
</dbReference>
<evidence type="ECO:0000313" key="2">
    <source>
        <dbReference type="EMBL" id="QEN05991.1"/>
    </source>
</evidence>
<proteinExistence type="predicted"/>
<dbReference type="KEGG" id="sper:EW093_15225"/>
<dbReference type="AlphaFoldDB" id="A0A5C1QEH6"/>
<dbReference type="SUPFAM" id="SSF53187">
    <property type="entry name" value="Zn-dependent exopeptidases"/>
    <property type="match status" value="1"/>
</dbReference>
<reference evidence="2 3" key="2">
    <citation type="submission" date="2019-09" db="EMBL/GenBank/DDBJ databases">
        <title>Complete Genome Sequence and Methylome Analysis of free living Spirochaetas.</title>
        <authorList>
            <person name="Leshcheva N."/>
            <person name="Mikheeva N."/>
        </authorList>
    </citation>
    <scope>NUCLEOTIDE SEQUENCE [LARGE SCALE GENOMIC DNA]</scope>
    <source>
        <strain evidence="2 3">P</strain>
    </source>
</reference>
<name>A0A5C1QEH6_9SPIO</name>
<dbReference type="InterPro" id="IPR007484">
    <property type="entry name" value="Peptidase_M28"/>
</dbReference>
<evidence type="ECO:0000259" key="1">
    <source>
        <dbReference type="Pfam" id="PF04389"/>
    </source>
</evidence>
<keyword evidence="3" id="KW-1185">Reference proteome</keyword>
<dbReference type="Gene3D" id="3.40.630.10">
    <property type="entry name" value="Zn peptidases"/>
    <property type="match status" value="1"/>
</dbReference>